<dbReference type="AlphaFoldDB" id="A0A4P5ZC15"/>
<proteinExistence type="predicted"/>
<protein>
    <submittedName>
        <fullName evidence="1">Uncharacterized protein</fullName>
    </submittedName>
</protein>
<dbReference type="EMBL" id="BJCD01000027">
    <property type="protein sequence ID" value="GDZ92414.1"/>
    <property type="molecule type" value="Genomic_DNA"/>
</dbReference>
<dbReference type="Proteomes" id="UP000299794">
    <property type="component" value="Unassembled WGS sequence"/>
</dbReference>
<gene>
    <name evidence="1" type="ORF">PA905_01090</name>
</gene>
<sequence length="33" mass="4220">MFYFEQETSEQQEAEKDWIEQQRRKLDQVRKTN</sequence>
<accession>A0A4P5ZC15</accession>
<name>A0A4P5ZC15_PLAAG</name>
<comment type="caution">
    <text evidence="1">The sequence shown here is derived from an EMBL/GenBank/DDBJ whole genome shotgun (WGS) entry which is preliminary data.</text>
</comment>
<evidence type="ECO:0000313" key="1">
    <source>
        <dbReference type="EMBL" id="GDZ92414.1"/>
    </source>
</evidence>
<reference evidence="2" key="1">
    <citation type="submission" date="2019-02" db="EMBL/GenBank/DDBJ databases">
        <title>Draft genome sequence of Planktothrix agardhii NIES-905.</title>
        <authorList>
            <person name="Yamaguchi H."/>
            <person name="Suzuki S."/>
            <person name="Kawachi M."/>
        </authorList>
    </citation>
    <scope>NUCLEOTIDE SEQUENCE [LARGE SCALE GENOMIC DNA]</scope>
    <source>
        <strain evidence="2">CCAP 1459/11A</strain>
    </source>
</reference>
<organism evidence="1 2">
    <name type="scientific">Planktothrix agardhii CCAP 1459/11A</name>
    <dbReference type="NCBI Taxonomy" id="282420"/>
    <lineage>
        <taxon>Bacteria</taxon>
        <taxon>Bacillati</taxon>
        <taxon>Cyanobacteriota</taxon>
        <taxon>Cyanophyceae</taxon>
        <taxon>Oscillatoriophycideae</taxon>
        <taxon>Oscillatoriales</taxon>
        <taxon>Microcoleaceae</taxon>
        <taxon>Planktothrix</taxon>
    </lineage>
</organism>
<evidence type="ECO:0000313" key="2">
    <source>
        <dbReference type="Proteomes" id="UP000299794"/>
    </source>
</evidence>